<dbReference type="Proteomes" id="UP000515406">
    <property type="component" value="Chromosome"/>
</dbReference>
<dbReference type="EMBL" id="LR828257">
    <property type="protein sequence ID" value="CAD0331210.1"/>
    <property type="molecule type" value="Genomic_DNA"/>
</dbReference>
<keyword evidence="2" id="KW-1185">Reference proteome</keyword>
<accession>A0A6V7DB30</accession>
<dbReference type="EMBL" id="LR828257">
    <property type="protein sequence ID" value="CAD0331199.1"/>
    <property type="molecule type" value="Genomic_DNA"/>
</dbReference>
<gene>
    <name evidence="1" type="ORF">CFBP498_21940</name>
</gene>
<organism evidence="1 2">
    <name type="scientific">Xanthomonas hortorum pv. vitians</name>
    <dbReference type="NCBI Taxonomy" id="83224"/>
    <lineage>
        <taxon>Bacteria</taxon>
        <taxon>Pseudomonadati</taxon>
        <taxon>Pseudomonadota</taxon>
        <taxon>Gammaproteobacteria</taxon>
        <taxon>Lysobacterales</taxon>
        <taxon>Lysobacteraceae</taxon>
        <taxon>Xanthomonas</taxon>
    </lineage>
</organism>
<reference evidence="1 2" key="1">
    <citation type="submission" date="2020-07" db="EMBL/GenBank/DDBJ databases">
        <authorList>
            <person name="Pothier F. J."/>
        </authorList>
    </citation>
    <scope>NUCLEOTIDE SEQUENCE [LARGE SCALE GENOMIC DNA]</scope>
    <source>
        <strain evidence="1 2">CFBP 498</strain>
    </source>
</reference>
<evidence type="ECO:0000313" key="1">
    <source>
        <dbReference type="EMBL" id="CAD0331210.1"/>
    </source>
</evidence>
<name>A0A6V7DB30_9XANT</name>
<evidence type="ECO:0000313" key="2">
    <source>
        <dbReference type="Proteomes" id="UP000515406"/>
    </source>
</evidence>
<proteinExistence type="predicted"/>
<sequence length="34" mass="3788">MVIIYVPPGCQWQRVSNAVIDDFILSNLVRGANV</sequence>
<dbReference type="AlphaFoldDB" id="A0A6V7DB30"/>
<protein>
    <submittedName>
        <fullName evidence="1">Uncharacterized protein</fullName>
    </submittedName>
</protein>